<sequence length="286" mass="31710">MDVSLSVRSSQAASRRQLEFGLLGPLVARSGNGVLDVGPPKRRVLLIRLLLERGHAVPLESLCDDLWFNRPPRSAISSIHSHISRLRDALEPDRARGGAASVLVRESMGYALRIPPEAQDTFRFERKLGRARRLLGEGRVTAARVEIDTALALWRGAALADAVDHPFAAQEIARLEEACLLARELRVTILMHEGNPEEAVLSAEELTSRTPLREVSWELLLRALYMSGRPVEALQRYATLRRLLSEELGMAPGPRLQRLQAAILRQDDDQLTATHFSAPSRCMPGS</sequence>
<gene>
    <name evidence="8" type="ORF">HGA06_03965</name>
</gene>
<evidence type="ECO:0000313" key="9">
    <source>
        <dbReference type="Proteomes" id="UP000570003"/>
    </source>
</evidence>
<name>A0AA44DB21_STRE0</name>
<feature type="domain" description="OmpR/PhoB-type" evidence="7">
    <location>
        <begin position="10"/>
        <end position="114"/>
    </location>
</feature>
<dbReference type="Pfam" id="PF03704">
    <property type="entry name" value="BTAD"/>
    <property type="match status" value="1"/>
</dbReference>
<keyword evidence="3" id="KW-0805">Transcription regulation</keyword>
<comment type="similarity">
    <text evidence="1">Belongs to the AfsR/DnrI/RedD regulatory family.</text>
</comment>
<dbReference type="GO" id="GO:0000160">
    <property type="term" value="P:phosphorelay signal transduction system"/>
    <property type="evidence" value="ECO:0007669"/>
    <property type="project" value="UniProtKB-KW"/>
</dbReference>
<keyword evidence="5" id="KW-0804">Transcription</keyword>
<dbReference type="SUPFAM" id="SSF46894">
    <property type="entry name" value="C-terminal effector domain of the bipartite response regulators"/>
    <property type="match status" value="1"/>
</dbReference>
<protein>
    <submittedName>
        <fullName evidence="8">AfsR/SARP family transcriptional regulator</fullName>
    </submittedName>
</protein>
<evidence type="ECO:0000256" key="4">
    <source>
        <dbReference type="ARBA" id="ARBA00023125"/>
    </source>
</evidence>
<dbReference type="InterPro" id="IPR011990">
    <property type="entry name" value="TPR-like_helical_dom_sf"/>
</dbReference>
<dbReference type="PANTHER" id="PTHR35807">
    <property type="entry name" value="TRANSCRIPTIONAL REGULATOR REDD-RELATED"/>
    <property type="match status" value="1"/>
</dbReference>
<dbReference type="Gene3D" id="1.10.10.10">
    <property type="entry name" value="Winged helix-like DNA-binding domain superfamily/Winged helix DNA-binding domain"/>
    <property type="match status" value="1"/>
</dbReference>
<feature type="DNA-binding region" description="OmpR/PhoB-type" evidence="6">
    <location>
        <begin position="10"/>
        <end position="114"/>
    </location>
</feature>
<reference evidence="8 9" key="1">
    <citation type="submission" date="2020-04" db="EMBL/GenBank/DDBJ databases">
        <title>MicrobeNet Type strains.</title>
        <authorList>
            <person name="Nicholson A.C."/>
        </authorList>
    </citation>
    <scope>NUCLEOTIDE SEQUENCE [LARGE SCALE GENOMIC DNA]</scope>
    <source>
        <strain evidence="8 9">DSM 40738</strain>
    </source>
</reference>
<evidence type="ECO:0000256" key="6">
    <source>
        <dbReference type="PROSITE-ProRule" id="PRU01091"/>
    </source>
</evidence>
<accession>A0AA44DB21</accession>
<dbReference type="InterPro" id="IPR036388">
    <property type="entry name" value="WH-like_DNA-bd_sf"/>
</dbReference>
<dbReference type="InterPro" id="IPR016032">
    <property type="entry name" value="Sig_transdc_resp-reg_C-effctor"/>
</dbReference>
<dbReference type="InterPro" id="IPR001867">
    <property type="entry name" value="OmpR/PhoB-type_DNA-bd"/>
</dbReference>
<evidence type="ECO:0000256" key="5">
    <source>
        <dbReference type="ARBA" id="ARBA00023163"/>
    </source>
</evidence>
<evidence type="ECO:0000256" key="1">
    <source>
        <dbReference type="ARBA" id="ARBA00005820"/>
    </source>
</evidence>
<keyword evidence="4 6" id="KW-0238">DNA-binding</keyword>
<dbReference type="PANTHER" id="PTHR35807:SF1">
    <property type="entry name" value="TRANSCRIPTIONAL REGULATOR REDD"/>
    <property type="match status" value="1"/>
</dbReference>
<evidence type="ECO:0000259" key="7">
    <source>
        <dbReference type="PROSITE" id="PS51755"/>
    </source>
</evidence>
<dbReference type="GO" id="GO:0003677">
    <property type="term" value="F:DNA binding"/>
    <property type="evidence" value="ECO:0007669"/>
    <property type="project" value="UniProtKB-UniRule"/>
</dbReference>
<evidence type="ECO:0000256" key="2">
    <source>
        <dbReference type="ARBA" id="ARBA00023012"/>
    </source>
</evidence>
<keyword evidence="9" id="KW-1185">Reference proteome</keyword>
<dbReference type="Proteomes" id="UP000570003">
    <property type="component" value="Unassembled WGS sequence"/>
</dbReference>
<organism evidence="8 9">
    <name type="scientific">Streptomyces somaliensis (strain ATCC 33201 / DSM 40738 / JCM 12659 / KCTC 9044 / NCTC 11332 / NRRL B-12077 / IP 733)</name>
    <dbReference type="NCBI Taxonomy" id="1134445"/>
    <lineage>
        <taxon>Bacteria</taxon>
        <taxon>Bacillati</taxon>
        <taxon>Actinomycetota</taxon>
        <taxon>Actinomycetes</taxon>
        <taxon>Kitasatosporales</taxon>
        <taxon>Streptomycetaceae</taxon>
        <taxon>Streptomyces</taxon>
    </lineage>
</organism>
<evidence type="ECO:0000313" key="8">
    <source>
        <dbReference type="EMBL" id="NKY13354.1"/>
    </source>
</evidence>
<dbReference type="SMART" id="SM00862">
    <property type="entry name" value="Trans_reg_C"/>
    <property type="match status" value="1"/>
</dbReference>
<dbReference type="InterPro" id="IPR051677">
    <property type="entry name" value="AfsR-DnrI-RedD_regulator"/>
</dbReference>
<dbReference type="EMBL" id="JAAXOU010000022">
    <property type="protein sequence ID" value="NKY13354.1"/>
    <property type="molecule type" value="Genomic_DNA"/>
</dbReference>
<dbReference type="GO" id="GO:0006355">
    <property type="term" value="P:regulation of DNA-templated transcription"/>
    <property type="evidence" value="ECO:0007669"/>
    <property type="project" value="InterPro"/>
</dbReference>
<keyword evidence="2" id="KW-0902">Two-component regulatory system</keyword>
<dbReference type="PROSITE" id="PS51755">
    <property type="entry name" value="OMPR_PHOB"/>
    <property type="match status" value="1"/>
</dbReference>
<evidence type="ECO:0000256" key="3">
    <source>
        <dbReference type="ARBA" id="ARBA00023015"/>
    </source>
</evidence>
<dbReference type="InterPro" id="IPR005158">
    <property type="entry name" value="BTAD"/>
</dbReference>
<dbReference type="SMART" id="SM01043">
    <property type="entry name" value="BTAD"/>
    <property type="match status" value="1"/>
</dbReference>
<dbReference type="SUPFAM" id="SSF48452">
    <property type="entry name" value="TPR-like"/>
    <property type="match status" value="1"/>
</dbReference>
<dbReference type="AlphaFoldDB" id="A0AA44DB21"/>
<dbReference type="RefSeq" id="WP_168437626.1">
    <property type="nucleotide sequence ID" value="NZ_JAAXOU010000022.1"/>
</dbReference>
<dbReference type="CDD" id="cd15831">
    <property type="entry name" value="BTAD"/>
    <property type="match status" value="1"/>
</dbReference>
<comment type="caution">
    <text evidence="8">The sequence shown here is derived from an EMBL/GenBank/DDBJ whole genome shotgun (WGS) entry which is preliminary data.</text>
</comment>
<proteinExistence type="inferred from homology"/>
<dbReference type="Gene3D" id="1.25.40.10">
    <property type="entry name" value="Tetratricopeptide repeat domain"/>
    <property type="match status" value="1"/>
</dbReference>